<gene>
    <name evidence="3" type="ORF">TX23_03965</name>
</gene>
<evidence type="ECO:0000313" key="3">
    <source>
        <dbReference type="EMBL" id="KRP75342.1"/>
    </source>
</evidence>
<evidence type="ECO:0000313" key="4">
    <source>
        <dbReference type="Proteomes" id="UP000050852"/>
    </source>
</evidence>
<comment type="caution">
    <text evidence="3">The sequence shown here is derived from an EMBL/GenBank/DDBJ whole genome shotgun (WGS) entry which is preliminary data.</text>
</comment>
<dbReference type="PATRIC" id="fig|1615673.3.peg.1732"/>
<accession>A0A0R3B0X6</accession>
<dbReference type="CDD" id="cd00093">
    <property type="entry name" value="HTH_XRE"/>
    <property type="match status" value="1"/>
</dbReference>
<dbReference type="Gene3D" id="1.10.260.40">
    <property type="entry name" value="lambda repressor-like DNA-binding domains"/>
    <property type="match status" value="1"/>
</dbReference>
<name>A0A0R3B0X6_9PSED</name>
<evidence type="ECO:0000256" key="1">
    <source>
        <dbReference type="ARBA" id="ARBA00023125"/>
    </source>
</evidence>
<dbReference type="Proteomes" id="UP000050852">
    <property type="component" value="Unassembled WGS sequence"/>
</dbReference>
<dbReference type="SMART" id="SM00530">
    <property type="entry name" value="HTH_XRE"/>
    <property type="match status" value="1"/>
</dbReference>
<dbReference type="AlphaFoldDB" id="A0A0R3B0X6"/>
<dbReference type="PROSITE" id="PS50943">
    <property type="entry name" value="HTH_CROC1"/>
    <property type="match status" value="1"/>
</dbReference>
<protein>
    <submittedName>
        <fullName evidence="3">DNA-binding protein</fullName>
    </submittedName>
</protein>
<dbReference type="SUPFAM" id="SSF47413">
    <property type="entry name" value="lambda repressor-like DNA-binding domains"/>
    <property type="match status" value="1"/>
</dbReference>
<evidence type="ECO:0000259" key="2">
    <source>
        <dbReference type="PROSITE" id="PS50943"/>
    </source>
</evidence>
<proteinExistence type="predicted"/>
<organism evidence="3 4">
    <name type="scientific">Pseudomonas paralactis</name>
    <dbReference type="NCBI Taxonomy" id="1615673"/>
    <lineage>
        <taxon>Bacteria</taxon>
        <taxon>Pseudomonadati</taxon>
        <taxon>Pseudomonadota</taxon>
        <taxon>Gammaproteobacteria</taxon>
        <taxon>Pseudomonadales</taxon>
        <taxon>Pseudomonadaceae</taxon>
        <taxon>Pseudomonas</taxon>
    </lineage>
</organism>
<reference evidence="3 4" key="1">
    <citation type="submission" date="2015-02" db="EMBL/GenBank/DDBJ databases">
        <title>Two Pseudomonas sp. nov., isolated from raw milk.</title>
        <authorList>
            <person name="Wenning M."/>
            <person name="von Neubeck M."/>
            <person name="Huptas C."/>
            <person name="Scherer S."/>
        </authorList>
    </citation>
    <scope>NUCLEOTIDE SEQUENCE [LARGE SCALE GENOMIC DNA]</scope>
    <source>
        <strain evidence="3 4">DSM 29164</strain>
    </source>
</reference>
<dbReference type="InterPro" id="IPR001387">
    <property type="entry name" value="Cro/C1-type_HTH"/>
</dbReference>
<dbReference type="PANTHER" id="PTHR46558">
    <property type="entry name" value="TRACRIPTIONAL REGULATORY PROTEIN-RELATED-RELATED"/>
    <property type="match status" value="1"/>
</dbReference>
<dbReference type="GO" id="GO:0003677">
    <property type="term" value="F:DNA binding"/>
    <property type="evidence" value="ECO:0007669"/>
    <property type="project" value="UniProtKB-KW"/>
</dbReference>
<dbReference type="InterPro" id="IPR010982">
    <property type="entry name" value="Lambda_DNA-bd_dom_sf"/>
</dbReference>
<dbReference type="OrthoDB" id="3196789at2"/>
<dbReference type="PANTHER" id="PTHR46558:SF11">
    <property type="entry name" value="HTH-TYPE TRANSCRIPTIONAL REGULATOR XRE"/>
    <property type="match status" value="1"/>
</dbReference>
<sequence>MHLSEEIGNRLQEERKRCGMTQLQLAEALGISKRTQANYESGSSDATASYLSNVAVQFNFDVPYILTGRRTTLALDSLDELEDRIVQQYRSIPEDDQRAIRRFVKALADDVVKGSI</sequence>
<dbReference type="Pfam" id="PF01381">
    <property type="entry name" value="HTH_3"/>
    <property type="match status" value="1"/>
</dbReference>
<dbReference type="EMBL" id="JYLN01000001">
    <property type="protein sequence ID" value="KRP75342.1"/>
    <property type="molecule type" value="Genomic_DNA"/>
</dbReference>
<feature type="domain" description="HTH cro/C1-type" evidence="2">
    <location>
        <begin position="11"/>
        <end position="65"/>
    </location>
</feature>
<keyword evidence="1 3" id="KW-0238">DNA-binding</keyword>
<dbReference type="RefSeq" id="WP_082629561.1">
    <property type="nucleotide sequence ID" value="NZ_JYLN01000001.1"/>
</dbReference>